<sequence length="66" mass="7549">MAVGRSLHHAVMSPTHAMTSWEHRRRGVRPDGKPRHHGIVPHIMRDTHAISDLAQAYALMFGCRLW</sequence>
<name>A0A4D9E5I7_9SAUR</name>
<dbReference type="AlphaFoldDB" id="A0A4D9E5I7"/>
<reference evidence="2 3" key="1">
    <citation type="submission" date="2019-04" db="EMBL/GenBank/DDBJ databases">
        <title>Draft genome of the big-headed turtle Platysternon megacephalum.</title>
        <authorList>
            <person name="Gong S."/>
        </authorList>
    </citation>
    <scope>NUCLEOTIDE SEQUENCE [LARGE SCALE GENOMIC DNA]</scope>
    <source>
        <strain evidence="2">DO16091913</strain>
        <tissue evidence="2">Muscle</tissue>
    </source>
</reference>
<proteinExistence type="predicted"/>
<feature type="region of interest" description="Disordered" evidence="1">
    <location>
        <begin position="1"/>
        <end position="38"/>
    </location>
</feature>
<evidence type="ECO:0000256" key="1">
    <source>
        <dbReference type="SAM" id="MobiDB-lite"/>
    </source>
</evidence>
<evidence type="ECO:0000313" key="2">
    <source>
        <dbReference type="EMBL" id="TFK03498.1"/>
    </source>
</evidence>
<comment type="caution">
    <text evidence="2">The sequence shown here is derived from an EMBL/GenBank/DDBJ whole genome shotgun (WGS) entry which is preliminary data.</text>
</comment>
<organism evidence="2 3">
    <name type="scientific">Platysternon megacephalum</name>
    <name type="common">big-headed turtle</name>
    <dbReference type="NCBI Taxonomy" id="55544"/>
    <lineage>
        <taxon>Eukaryota</taxon>
        <taxon>Metazoa</taxon>
        <taxon>Chordata</taxon>
        <taxon>Craniata</taxon>
        <taxon>Vertebrata</taxon>
        <taxon>Euteleostomi</taxon>
        <taxon>Archelosauria</taxon>
        <taxon>Testudinata</taxon>
        <taxon>Testudines</taxon>
        <taxon>Cryptodira</taxon>
        <taxon>Durocryptodira</taxon>
        <taxon>Testudinoidea</taxon>
        <taxon>Platysternidae</taxon>
        <taxon>Platysternon</taxon>
    </lineage>
</organism>
<evidence type="ECO:0000313" key="3">
    <source>
        <dbReference type="Proteomes" id="UP000297703"/>
    </source>
</evidence>
<dbReference type="Proteomes" id="UP000297703">
    <property type="component" value="Unassembled WGS sequence"/>
</dbReference>
<keyword evidence="3" id="KW-1185">Reference proteome</keyword>
<accession>A0A4D9E5I7</accession>
<gene>
    <name evidence="2" type="ORF">DR999_PMT14056</name>
</gene>
<reference evidence="2 3" key="2">
    <citation type="submission" date="2019-04" db="EMBL/GenBank/DDBJ databases">
        <title>The genome sequence of big-headed turtle.</title>
        <authorList>
            <person name="Gong S."/>
        </authorList>
    </citation>
    <scope>NUCLEOTIDE SEQUENCE [LARGE SCALE GENOMIC DNA]</scope>
    <source>
        <strain evidence="2">DO16091913</strain>
        <tissue evidence="2">Muscle</tissue>
    </source>
</reference>
<dbReference type="EMBL" id="QXTE01000157">
    <property type="protein sequence ID" value="TFK03498.1"/>
    <property type="molecule type" value="Genomic_DNA"/>
</dbReference>
<protein>
    <submittedName>
        <fullName evidence="2">Pepsin A-like</fullName>
    </submittedName>
</protein>